<keyword evidence="1" id="KW-1133">Transmembrane helix</keyword>
<dbReference type="EMBL" id="CAJVPS010052790">
    <property type="protein sequence ID" value="CAG8771550.1"/>
    <property type="molecule type" value="Genomic_DNA"/>
</dbReference>
<feature type="non-terminal residue" evidence="2">
    <location>
        <position position="1"/>
    </location>
</feature>
<gene>
    <name evidence="2" type="ORF">ALEPTO_LOCUS14164</name>
</gene>
<feature type="transmembrane region" description="Helical" evidence="1">
    <location>
        <begin position="52"/>
        <end position="77"/>
    </location>
</feature>
<keyword evidence="1" id="KW-0472">Membrane</keyword>
<feature type="non-terminal residue" evidence="2">
    <location>
        <position position="95"/>
    </location>
</feature>
<evidence type="ECO:0000313" key="2">
    <source>
        <dbReference type="EMBL" id="CAG8771550.1"/>
    </source>
</evidence>
<feature type="transmembrane region" description="Helical" evidence="1">
    <location>
        <begin position="13"/>
        <end position="31"/>
    </location>
</feature>
<keyword evidence="3" id="KW-1185">Reference proteome</keyword>
<evidence type="ECO:0000256" key="1">
    <source>
        <dbReference type="SAM" id="Phobius"/>
    </source>
</evidence>
<accession>A0A9N9J9I8</accession>
<sequence>VQFFTPIILFQSGFFWSIYVSLAGLCEYFELDPILYSNHVFQSARLHEHLELGLILYSIQLGLFWSIYVSLVITAGLCEYFELGPILYSNYVFQS</sequence>
<proteinExistence type="predicted"/>
<evidence type="ECO:0000313" key="3">
    <source>
        <dbReference type="Proteomes" id="UP000789508"/>
    </source>
</evidence>
<protein>
    <submittedName>
        <fullName evidence="2">12602_t:CDS:1</fullName>
    </submittedName>
</protein>
<comment type="caution">
    <text evidence="2">The sequence shown here is derived from an EMBL/GenBank/DDBJ whole genome shotgun (WGS) entry which is preliminary data.</text>
</comment>
<name>A0A9N9J9I8_9GLOM</name>
<dbReference type="Proteomes" id="UP000789508">
    <property type="component" value="Unassembled WGS sequence"/>
</dbReference>
<dbReference type="AlphaFoldDB" id="A0A9N9J9I8"/>
<reference evidence="2" key="1">
    <citation type="submission" date="2021-06" db="EMBL/GenBank/DDBJ databases">
        <authorList>
            <person name="Kallberg Y."/>
            <person name="Tangrot J."/>
            <person name="Rosling A."/>
        </authorList>
    </citation>
    <scope>NUCLEOTIDE SEQUENCE</scope>
    <source>
        <strain evidence="2">FL130A</strain>
    </source>
</reference>
<organism evidence="2 3">
    <name type="scientific">Ambispora leptoticha</name>
    <dbReference type="NCBI Taxonomy" id="144679"/>
    <lineage>
        <taxon>Eukaryota</taxon>
        <taxon>Fungi</taxon>
        <taxon>Fungi incertae sedis</taxon>
        <taxon>Mucoromycota</taxon>
        <taxon>Glomeromycotina</taxon>
        <taxon>Glomeromycetes</taxon>
        <taxon>Archaeosporales</taxon>
        <taxon>Ambisporaceae</taxon>
        <taxon>Ambispora</taxon>
    </lineage>
</organism>
<keyword evidence="1" id="KW-0812">Transmembrane</keyword>